<sequence length="215" mass="24002">MDRIMEHRSKPTVESIGFSEDRLKDAYGRMDMENHPWARHASKEIESLESLCSTFIGKRIMDAGCGRGRHSLSIAKKYPSSSILGVDYSEANISSALSKKDGLSNVEFEVSDLRDYRPDRTFDIVLCLYDVIGSFPDDSDNEAIVETLASCCEIGGYLAVSVMNMELTRHLAHPSNICDVESDPKVLFDLPPGDVMHKSGDIFDPDLYLIDTTRL</sequence>
<dbReference type="InterPro" id="IPR025714">
    <property type="entry name" value="Methyltranfer_dom"/>
</dbReference>
<protein>
    <recommendedName>
        <fullName evidence="1">Methyltransferase domain-containing protein</fullName>
    </recommendedName>
</protein>
<dbReference type="InterPro" id="IPR053173">
    <property type="entry name" value="SAM-binding_MTase"/>
</dbReference>
<dbReference type="GeneID" id="41321451"/>
<dbReference type="CDD" id="cd02440">
    <property type="entry name" value="AdoMet_MTases"/>
    <property type="match status" value="1"/>
</dbReference>
<evidence type="ECO:0000313" key="2">
    <source>
        <dbReference type="EMBL" id="AYQ54822.1"/>
    </source>
</evidence>
<gene>
    <name evidence="2" type="ORF">BKD89_03250</name>
</gene>
<dbReference type="Pfam" id="PF13847">
    <property type="entry name" value="Methyltransf_31"/>
    <property type="match status" value="1"/>
</dbReference>
<feature type="domain" description="Methyltransferase" evidence="1">
    <location>
        <begin position="57"/>
        <end position="168"/>
    </location>
</feature>
<dbReference type="PANTHER" id="PTHR45128:SF1">
    <property type="entry name" value="S-ADENOSYLMETHIONINE-DEPENDENT METHYLTRANSFERASE RV2258C"/>
    <property type="match status" value="1"/>
</dbReference>
<evidence type="ECO:0000313" key="3">
    <source>
        <dbReference type="Proteomes" id="UP000273278"/>
    </source>
</evidence>
<accession>A0A3G3IH23</accession>
<dbReference type="RefSeq" id="WP_048097754.1">
    <property type="nucleotide sequence ID" value="NZ_CP017686.1"/>
</dbReference>
<dbReference type="PANTHER" id="PTHR45128">
    <property type="entry name" value="METHYLTRANSFERASE TYPE 11"/>
    <property type="match status" value="1"/>
</dbReference>
<dbReference type="Gene3D" id="3.40.50.150">
    <property type="entry name" value="Vaccinia Virus protein VP39"/>
    <property type="match status" value="1"/>
</dbReference>
<dbReference type="EMBL" id="CP017686">
    <property type="protein sequence ID" value="AYQ54822.1"/>
    <property type="molecule type" value="Genomic_DNA"/>
</dbReference>
<dbReference type="AlphaFoldDB" id="A0A3G3IH23"/>
<evidence type="ECO:0000259" key="1">
    <source>
        <dbReference type="Pfam" id="PF13847"/>
    </source>
</evidence>
<organism evidence="2 3">
    <name type="scientific">Methanomethylophilus alvi</name>
    <dbReference type="NCBI Taxonomy" id="1291540"/>
    <lineage>
        <taxon>Archaea</taxon>
        <taxon>Methanobacteriati</taxon>
        <taxon>Thermoplasmatota</taxon>
        <taxon>Thermoplasmata</taxon>
        <taxon>Methanomassiliicoccales</taxon>
        <taxon>Methanomethylophilaceae</taxon>
        <taxon>Methanomethylophilus</taxon>
    </lineage>
</organism>
<dbReference type="Proteomes" id="UP000273278">
    <property type="component" value="Chromosome"/>
</dbReference>
<reference evidence="2 3" key="1">
    <citation type="submission" date="2016-10" db="EMBL/GenBank/DDBJ databases">
        <title>Complete genome of the TMA-utilizing, human hosted archaeon Methanomethylophilus alvus Gen. nov, sp. nov., strain Mx-05, derived from a pure culture.</title>
        <authorList>
            <person name="Brugere J.-F."/>
            <person name="Ben Hania W."/>
            <person name="Chaudhary P.P."/>
            <person name="Gaci N."/>
            <person name="Borrel G."/>
            <person name="Cao Van Tuat L."/>
            <person name="Fardeau M.-L."/>
            <person name="Harris H.M.B."/>
            <person name="O'Toole P.W."/>
            <person name="Ollivier B."/>
        </authorList>
    </citation>
    <scope>NUCLEOTIDE SEQUENCE [LARGE SCALE GENOMIC DNA]</scope>
    <source>
        <strain evidence="2 3">Mx-05</strain>
    </source>
</reference>
<dbReference type="InterPro" id="IPR029063">
    <property type="entry name" value="SAM-dependent_MTases_sf"/>
</dbReference>
<dbReference type="SUPFAM" id="SSF53335">
    <property type="entry name" value="S-adenosyl-L-methionine-dependent methyltransferases"/>
    <property type="match status" value="1"/>
</dbReference>
<name>A0A3G3IH23_9ARCH</name>
<proteinExistence type="predicted"/>